<feature type="signal peptide" evidence="1">
    <location>
        <begin position="1"/>
        <end position="22"/>
    </location>
</feature>
<gene>
    <name evidence="2" type="ORF">HZF05_20790</name>
</gene>
<keyword evidence="3" id="KW-1185">Reference proteome</keyword>
<sequence length="128" mass="13844">MKKRVWIIGAGLAAAAAGPATALPPLPDWQQLESYHHQDNGTGLAQRSILAALPPGTPILTARATLIADGATCRQPRNRQGIEKCLIHQYSLLDGAADDVRWTLTLKEERGQISSILVNRYVDRHGSA</sequence>
<dbReference type="EMBL" id="JACEIB010000027">
    <property type="protein sequence ID" value="MBA2936526.1"/>
    <property type="molecule type" value="Genomic_DNA"/>
</dbReference>
<protein>
    <recommendedName>
        <fullName evidence="4">DUF3617 family protein</fullName>
    </recommendedName>
</protein>
<feature type="chain" id="PRO_5032340492" description="DUF3617 family protein" evidence="1">
    <location>
        <begin position="23"/>
        <end position="128"/>
    </location>
</feature>
<proteinExistence type="predicted"/>
<dbReference type="AlphaFoldDB" id="A0A838LEG8"/>
<evidence type="ECO:0008006" key="4">
    <source>
        <dbReference type="Google" id="ProtNLM"/>
    </source>
</evidence>
<evidence type="ECO:0000313" key="2">
    <source>
        <dbReference type="EMBL" id="MBA2936526.1"/>
    </source>
</evidence>
<accession>A0A838LEG8</accession>
<reference evidence="2 3" key="1">
    <citation type="submission" date="2020-07" db="EMBL/GenBank/DDBJ databases">
        <authorList>
            <person name="Sun Q."/>
        </authorList>
    </citation>
    <scope>NUCLEOTIDE SEQUENCE [LARGE SCALE GENOMIC DNA]</scope>
    <source>
        <strain evidence="2 3">CGMCC 1.13654</strain>
    </source>
</reference>
<evidence type="ECO:0000313" key="3">
    <source>
        <dbReference type="Proteomes" id="UP000570166"/>
    </source>
</evidence>
<keyword evidence="1" id="KW-0732">Signal</keyword>
<name>A0A838LEG8_9SPHN</name>
<dbReference type="RefSeq" id="WP_160364366.1">
    <property type="nucleotide sequence ID" value="NZ_JACEIB010000027.1"/>
</dbReference>
<dbReference type="Proteomes" id="UP000570166">
    <property type="component" value="Unassembled WGS sequence"/>
</dbReference>
<evidence type="ECO:0000256" key="1">
    <source>
        <dbReference type="SAM" id="SignalP"/>
    </source>
</evidence>
<comment type="caution">
    <text evidence="2">The sequence shown here is derived from an EMBL/GenBank/DDBJ whole genome shotgun (WGS) entry which is preliminary data.</text>
</comment>
<organism evidence="2 3">
    <name type="scientific">Sphingomonas chungangi</name>
    <dbReference type="NCBI Taxonomy" id="2683589"/>
    <lineage>
        <taxon>Bacteria</taxon>
        <taxon>Pseudomonadati</taxon>
        <taxon>Pseudomonadota</taxon>
        <taxon>Alphaproteobacteria</taxon>
        <taxon>Sphingomonadales</taxon>
        <taxon>Sphingomonadaceae</taxon>
        <taxon>Sphingomonas</taxon>
    </lineage>
</organism>